<organism evidence="1">
    <name type="scientific">marine metagenome</name>
    <dbReference type="NCBI Taxonomy" id="408172"/>
    <lineage>
        <taxon>unclassified sequences</taxon>
        <taxon>metagenomes</taxon>
        <taxon>ecological metagenomes</taxon>
    </lineage>
</organism>
<dbReference type="AlphaFoldDB" id="A0A382GBL7"/>
<gene>
    <name evidence="1" type="ORF">METZ01_LOCUS225086</name>
</gene>
<proteinExistence type="predicted"/>
<sequence length="91" mass="10109">MARGSVKLVTKHISYATSWRTMRLMGMVLAKAQSLDAILVSLNGDFADIVRFPPTEHGGIIALQLKGHPRTLTAILKILTVYLRNHPDKNE</sequence>
<protein>
    <submittedName>
        <fullName evidence="1">Uncharacterized protein</fullName>
    </submittedName>
</protein>
<dbReference type="EMBL" id="UINC01054475">
    <property type="protein sequence ID" value="SVB72232.1"/>
    <property type="molecule type" value="Genomic_DNA"/>
</dbReference>
<reference evidence="1" key="1">
    <citation type="submission" date="2018-05" db="EMBL/GenBank/DDBJ databases">
        <authorList>
            <person name="Lanie J.A."/>
            <person name="Ng W.-L."/>
            <person name="Kazmierczak K.M."/>
            <person name="Andrzejewski T.M."/>
            <person name="Davidsen T.M."/>
            <person name="Wayne K.J."/>
            <person name="Tettelin H."/>
            <person name="Glass J.I."/>
            <person name="Rusch D."/>
            <person name="Podicherti R."/>
            <person name="Tsui H.-C.T."/>
            <person name="Winkler M.E."/>
        </authorList>
    </citation>
    <scope>NUCLEOTIDE SEQUENCE</scope>
</reference>
<name>A0A382GBL7_9ZZZZ</name>
<accession>A0A382GBL7</accession>
<evidence type="ECO:0000313" key="1">
    <source>
        <dbReference type="EMBL" id="SVB72232.1"/>
    </source>
</evidence>